<accession>A0ABR3DSK4</accession>
<evidence type="ECO:0000313" key="5">
    <source>
        <dbReference type="Proteomes" id="UP001451303"/>
    </source>
</evidence>
<keyword evidence="2" id="KW-0472">Membrane</keyword>
<evidence type="ECO:0008006" key="6">
    <source>
        <dbReference type="Google" id="ProtNLM"/>
    </source>
</evidence>
<dbReference type="EMBL" id="JAVLET010000001">
    <property type="protein sequence ID" value="KAL0475607.1"/>
    <property type="molecule type" value="Genomic_DNA"/>
</dbReference>
<keyword evidence="3" id="KW-0732">Signal</keyword>
<sequence length="129" mass="14080">MNGTTGEAKAYILMLFILYALEFRDAHEGAGSRSFTTPVARDQRSKVRIGEQVNRPTCHSTCFNGEVATSRGGMSPTWYGVWLYLVSSTSVASAVTPFVHVVYRDPSRAPRRQKDSSGHSSAHPSSARG</sequence>
<comment type="caution">
    <text evidence="4">The sequence shown here is derived from an EMBL/GenBank/DDBJ whole genome shotgun (WGS) entry which is preliminary data.</text>
</comment>
<feature type="region of interest" description="Disordered" evidence="1">
    <location>
        <begin position="106"/>
        <end position="129"/>
    </location>
</feature>
<keyword evidence="2" id="KW-0812">Transmembrane</keyword>
<feature type="transmembrane region" description="Helical" evidence="2">
    <location>
        <begin position="81"/>
        <end position="103"/>
    </location>
</feature>
<protein>
    <recommendedName>
        <fullName evidence="6">Secreted protein</fullName>
    </recommendedName>
</protein>
<name>A0ABR3DSK4_NEUIN</name>
<evidence type="ECO:0000256" key="2">
    <source>
        <dbReference type="SAM" id="Phobius"/>
    </source>
</evidence>
<keyword evidence="5" id="KW-1185">Reference proteome</keyword>
<evidence type="ECO:0000256" key="1">
    <source>
        <dbReference type="SAM" id="MobiDB-lite"/>
    </source>
</evidence>
<feature type="signal peptide" evidence="3">
    <location>
        <begin position="1"/>
        <end position="26"/>
    </location>
</feature>
<feature type="compositionally biased region" description="Basic and acidic residues" evidence="1">
    <location>
        <begin position="106"/>
        <end position="117"/>
    </location>
</feature>
<reference evidence="4 5" key="1">
    <citation type="submission" date="2023-09" db="EMBL/GenBank/DDBJ databases">
        <title>Multi-omics analysis of a traditional fermented food reveals byproduct-associated fungal strains for waste-to-food upcycling.</title>
        <authorList>
            <consortium name="Lawrence Berkeley National Laboratory"/>
            <person name="Rekdal V.M."/>
            <person name="Villalobos-Escobedo J.M."/>
            <person name="Rodriguez-Valeron N."/>
            <person name="Garcia M.O."/>
            <person name="Vasquez D.P."/>
            <person name="Damayanti I."/>
            <person name="Sorensen P.M."/>
            <person name="Baidoo E.E."/>
            <person name="De Carvalho A.C."/>
            <person name="Riley R."/>
            <person name="Lipzen A."/>
            <person name="He G."/>
            <person name="Yan M."/>
            <person name="Haridas S."/>
            <person name="Daum C."/>
            <person name="Yoshinaga Y."/>
            <person name="Ng V."/>
            <person name="Grigoriev I.V."/>
            <person name="Munk R."/>
            <person name="Nuraida L."/>
            <person name="Wijaya C.H."/>
            <person name="Morales P.-C."/>
            <person name="Keasling J.D."/>
        </authorList>
    </citation>
    <scope>NUCLEOTIDE SEQUENCE [LARGE SCALE GENOMIC DNA]</scope>
    <source>
        <strain evidence="4 5">FGSC 2613</strain>
    </source>
</reference>
<evidence type="ECO:0000256" key="3">
    <source>
        <dbReference type="SAM" id="SignalP"/>
    </source>
</evidence>
<organism evidence="4 5">
    <name type="scientific">Neurospora intermedia</name>
    <dbReference type="NCBI Taxonomy" id="5142"/>
    <lineage>
        <taxon>Eukaryota</taxon>
        <taxon>Fungi</taxon>
        <taxon>Dikarya</taxon>
        <taxon>Ascomycota</taxon>
        <taxon>Pezizomycotina</taxon>
        <taxon>Sordariomycetes</taxon>
        <taxon>Sordariomycetidae</taxon>
        <taxon>Sordariales</taxon>
        <taxon>Sordariaceae</taxon>
        <taxon>Neurospora</taxon>
    </lineage>
</organism>
<feature type="chain" id="PRO_5046145405" description="Secreted protein" evidence="3">
    <location>
        <begin position="27"/>
        <end position="129"/>
    </location>
</feature>
<keyword evidence="2" id="KW-1133">Transmembrane helix</keyword>
<proteinExistence type="predicted"/>
<dbReference type="Proteomes" id="UP001451303">
    <property type="component" value="Unassembled WGS sequence"/>
</dbReference>
<feature type="compositionally biased region" description="Low complexity" evidence="1">
    <location>
        <begin position="118"/>
        <end position="129"/>
    </location>
</feature>
<evidence type="ECO:0000313" key="4">
    <source>
        <dbReference type="EMBL" id="KAL0475607.1"/>
    </source>
</evidence>
<gene>
    <name evidence="4" type="ORF">QR685DRAFT_594145</name>
</gene>